<dbReference type="Proteomes" id="UP001266305">
    <property type="component" value="Unassembled WGS sequence"/>
</dbReference>
<evidence type="ECO:0000313" key="3">
    <source>
        <dbReference type="Proteomes" id="UP001266305"/>
    </source>
</evidence>
<name>A0ABQ9V9I0_SAGOE</name>
<dbReference type="Gene3D" id="2.60.40.10">
    <property type="entry name" value="Immunoglobulins"/>
    <property type="match status" value="2"/>
</dbReference>
<dbReference type="InterPro" id="IPR013783">
    <property type="entry name" value="Ig-like_fold"/>
</dbReference>
<dbReference type="InterPro" id="IPR001298">
    <property type="entry name" value="Filamin/ABP280_rpt"/>
</dbReference>
<reference evidence="2 3" key="1">
    <citation type="submission" date="2023-05" db="EMBL/GenBank/DDBJ databases">
        <title>B98-5 Cell Line De Novo Hybrid Assembly: An Optical Mapping Approach.</title>
        <authorList>
            <person name="Kananen K."/>
            <person name="Auerbach J.A."/>
            <person name="Kautto E."/>
            <person name="Blachly J.S."/>
        </authorList>
    </citation>
    <scope>NUCLEOTIDE SEQUENCE [LARGE SCALE GENOMIC DNA]</scope>
    <source>
        <strain evidence="2">B95-8</strain>
        <tissue evidence="2">Cell line</tissue>
    </source>
</reference>
<sequence>MVPCFDASKVKCSGPGPEWATTGEVGQFQVNCSSVSSAELTIEICSEAGLPAEVYIQDHGDGMHTTIYIPLCVRTYTVTIKLCPTSPASCRWSLHGHFQHPTGGPHIKARVPNPSGNLTETYVQDCSDGTYKVEYSPYEEGPCRGSGRPVGRSG</sequence>
<evidence type="ECO:0000313" key="2">
    <source>
        <dbReference type="EMBL" id="KAK2105082.1"/>
    </source>
</evidence>
<organism evidence="2 3">
    <name type="scientific">Saguinus oedipus</name>
    <name type="common">Cotton-top tamarin</name>
    <name type="synonym">Oedipomidas oedipus</name>
    <dbReference type="NCBI Taxonomy" id="9490"/>
    <lineage>
        <taxon>Eukaryota</taxon>
        <taxon>Metazoa</taxon>
        <taxon>Chordata</taxon>
        <taxon>Craniata</taxon>
        <taxon>Vertebrata</taxon>
        <taxon>Euteleostomi</taxon>
        <taxon>Mammalia</taxon>
        <taxon>Eutheria</taxon>
        <taxon>Euarchontoglires</taxon>
        <taxon>Primates</taxon>
        <taxon>Haplorrhini</taxon>
        <taxon>Platyrrhini</taxon>
        <taxon>Cebidae</taxon>
        <taxon>Callitrichinae</taxon>
        <taxon>Saguinus</taxon>
    </lineage>
</organism>
<dbReference type="SMART" id="SM00557">
    <property type="entry name" value="IG_FLMN"/>
    <property type="match status" value="1"/>
</dbReference>
<feature type="repeat" description="Filamin" evidence="1">
    <location>
        <begin position="2"/>
        <end position="82"/>
    </location>
</feature>
<dbReference type="InterPro" id="IPR014756">
    <property type="entry name" value="Ig_E-set"/>
</dbReference>
<dbReference type="Pfam" id="PF00630">
    <property type="entry name" value="Filamin"/>
    <property type="match status" value="1"/>
</dbReference>
<dbReference type="SUPFAM" id="SSF81296">
    <property type="entry name" value="E set domains"/>
    <property type="match status" value="2"/>
</dbReference>
<evidence type="ECO:0000256" key="1">
    <source>
        <dbReference type="PROSITE-ProRule" id="PRU00087"/>
    </source>
</evidence>
<dbReference type="EMBL" id="JASSZA010000007">
    <property type="protein sequence ID" value="KAK2105082.1"/>
    <property type="molecule type" value="Genomic_DNA"/>
</dbReference>
<dbReference type="InterPro" id="IPR017868">
    <property type="entry name" value="Filamin/ABP280_repeat-like"/>
</dbReference>
<gene>
    <name evidence="2" type="ORF">P7K49_014596</name>
</gene>
<dbReference type="PROSITE" id="PS50194">
    <property type="entry name" value="FILAMIN_REPEAT"/>
    <property type="match status" value="2"/>
</dbReference>
<proteinExistence type="predicted"/>
<protein>
    <submittedName>
        <fullName evidence="2">Uncharacterized protein</fullName>
    </submittedName>
</protein>
<comment type="caution">
    <text evidence="2">The sequence shown here is derived from an EMBL/GenBank/DDBJ whole genome shotgun (WGS) entry which is preliminary data.</text>
</comment>
<feature type="repeat" description="Filamin" evidence="1">
    <location>
        <begin position="102"/>
        <end position="142"/>
    </location>
</feature>
<accession>A0ABQ9V9I0</accession>
<keyword evidence="3" id="KW-1185">Reference proteome</keyword>